<proteinExistence type="predicted"/>
<gene>
    <name evidence="1" type="ORF">JIG36_00335</name>
</gene>
<dbReference type="Proteomes" id="UP000632138">
    <property type="component" value="Unassembled WGS sequence"/>
</dbReference>
<protein>
    <submittedName>
        <fullName evidence="1">Uncharacterized protein</fullName>
    </submittedName>
</protein>
<keyword evidence="2" id="KW-1185">Reference proteome</keyword>
<dbReference type="EMBL" id="JAENHP010000001">
    <property type="protein sequence ID" value="MBM2614002.1"/>
    <property type="molecule type" value="Genomic_DNA"/>
</dbReference>
<organism evidence="1 2">
    <name type="scientific">Paractinoplanes ovalisporus</name>
    <dbReference type="NCBI Taxonomy" id="2810368"/>
    <lineage>
        <taxon>Bacteria</taxon>
        <taxon>Bacillati</taxon>
        <taxon>Actinomycetota</taxon>
        <taxon>Actinomycetes</taxon>
        <taxon>Micromonosporales</taxon>
        <taxon>Micromonosporaceae</taxon>
        <taxon>Paractinoplanes</taxon>
    </lineage>
</organism>
<evidence type="ECO:0000313" key="2">
    <source>
        <dbReference type="Proteomes" id="UP000632138"/>
    </source>
</evidence>
<name>A0ABS2A2D0_9ACTN</name>
<reference evidence="1 2" key="1">
    <citation type="submission" date="2021-01" db="EMBL/GenBank/DDBJ databases">
        <title>Actinoplanes sp. nov. LDG1-06 isolated from lichen.</title>
        <authorList>
            <person name="Saeng-In P."/>
            <person name="Phongsopitanun W."/>
            <person name="Kanchanasin P."/>
            <person name="Yuki M."/>
            <person name="Kudo T."/>
            <person name="Ohkuma M."/>
            <person name="Tanasupawat S."/>
        </authorList>
    </citation>
    <scope>NUCLEOTIDE SEQUENCE [LARGE SCALE GENOMIC DNA]</scope>
    <source>
        <strain evidence="1 2">LDG1-06</strain>
    </source>
</reference>
<evidence type="ECO:0000313" key="1">
    <source>
        <dbReference type="EMBL" id="MBM2614002.1"/>
    </source>
</evidence>
<sequence>MTRPVEPIRRTQYWDYSFGTVRGAPTADGESWVDAESYDQPITRASASSFHEWGVGTGLEVTAVQGQPGLTVAAGSALDGAGNLIVLADKSRAIVDPNAPTGVLNVPTVAVTANGVTLDTAGLTGDVVVALGWREVQDDTQPDAPVLLHAPQLTLVPGAYPADGTTVPLARATLAAGQVTALTAGPRRVAVDRAGRLTLTRPRASGLTVGQTVAAELAVNAPDGRLDVIVGGSPALSVQPATGNVGVGVPAPRARLHVEQDTPDAAGLRVSSSGAAWGSGLQLANHSGGGRTYGTYAGSDGRWHFADVDDNVDRLVVDQAGNVGIGADGPLARTLHVEGSEIHSGGGGAGFSFADRGQDTFVDIPGAGERWVWYSHGGTASLWSGRDLLSVRPDGSVDLGGDSRSPLRVHGDAIVGSTGNGVLTVRHVDGKNQANDTKDDLYLNWSTGRGVHVGGGNPAGLFVHGPATVDTDLQVQGQLRAPNGLAINNGGTIASGGRMHIAGEELLYLLNRSGVIVSSAWGGNGNLTVEGKQLNVFDRRVPDWSAGGVAAPDLFAGLAIYVGNPAGASIQMLAEGGSIAAGRISAPRKSFVIDHPLDPENRDLVHGCLEGPELAVYYRGEAQLADGVAHIRLPSYFEALTSGGGRTVQLTAVSELDEPVSMLAATPVCDGGFSVRAADPHNPAQRFCWEVKAVRADVEPLIVEEAKTRTPAFAG</sequence>
<dbReference type="RefSeq" id="WP_203373930.1">
    <property type="nucleotide sequence ID" value="NZ_JAENHP010000001.1"/>
</dbReference>
<accession>A0ABS2A2D0</accession>
<comment type="caution">
    <text evidence="1">The sequence shown here is derived from an EMBL/GenBank/DDBJ whole genome shotgun (WGS) entry which is preliminary data.</text>
</comment>